<dbReference type="PROSITE" id="PS51755">
    <property type="entry name" value="OMPR_PHOB"/>
    <property type="match status" value="1"/>
</dbReference>
<feature type="DNA-binding region" description="OmpR/PhoB-type" evidence="5">
    <location>
        <begin position="1"/>
        <end position="98"/>
    </location>
</feature>
<dbReference type="RefSeq" id="WP_204059664.1">
    <property type="nucleotide sequence ID" value="NZ_BAAAGP010000017.1"/>
</dbReference>
<proteinExistence type="inferred from homology"/>
<name>A0ABQ4G5W3_9ACTN</name>
<feature type="compositionally biased region" description="Basic and acidic residues" evidence="6">
    <location>
        <begin position="640"/>
        <end position="654"/>
    </location>
</feature>
<feature type="domain" description="OmpR/PhoB-type" evidence="7">
    <location>
        <begin position="1"/>
        <end position="98"/>
    </location>
</feature>
<gene>
    <name evidence="8" type="ORF">Mco01_54610</name>
</gene>
<dbReference type="SMART" id="SM00862">
    <property type="entry name" value="Trans_reg_C"/>
    <property type="match status" value="1"/>
</dbReference>
<evidence type="ECO:0000256" key="5">
    <source>
        <dbReference type="PROSITE-ProRule" id="PRU01091"/>
    </source>
</evidence>
<evidence type="ECO:0000256" key="3">
    <source>
        <dbReference type="ARBA" id="ARBA00023125"/>
    </source>
</evidence>
<dbReference type="InterPro" id="IPR005158">
    <property type="entry name" value="BTAD"/>
</dbReference>
<dbReference type="PANTHER" id="PTHR35807:SF1">
    <property type="entry name" value="TRANSCRIPTIONAL REGULATOR REDD"/>
    <property type="match status" value="1"/>
</dbReference>
<sequence length="654" mass="71396">MSTGLRAALLGPVQAWRGDVELDLGAPQQRAVLALLLLREGEVVSSDEIMDAVWGERPPLSARAVVRTYICRLRRVMSSSGDGEQVIRSSGGGYAVSPDVIQVDWDSFRTQVREAQAVRADGDTAEAAHRLRSALRLWRGSPLAGIRGDYVDQERTRLVQRRVAVLEERLELDLELGRHAEVCEEVTEAVDAEPMRERLRELQMIALYRSGRQAEALAVYDEVRRLLAEELGIDPGSALRELHQRILVSDPGLAAPAPRTLPVQTPDCPPAQLPAVPPGFVGREAELAAIQDALRPGGWTPVVAITGLGGVGKTALAVQAAHAMRDRYPDGQVYADLGTSSGRPACPGDVLGSFLRSFGLPEERLPAGVEDRAALWRTVLADRRVLILLDDARDADQIRHLLPAAPGSAAIVTTWRHMYDLSARWMRLDVLSPADALEMLARLAGHGRVLGERQDALDLVGLCSHHPVAVRVAADLLQARPHWTLQELRLRIEDDLYRAPADYGGCPAIEEPLLRAQGRLDPQEAAAFRLGALSDGELTAESVAALLGVPRSRAYRLLESLADTHLVLPGPYGTYQYLGLVKAFARRQAWERECADRCDAAPGGLSQARHPEARHPEARHPEARHPEAAPPGGGRGPFPRAERELIDVRRLGRS</sequence>
<evidence type="ECO:0000259" key="7">
    <source>
        <dbReference type="PROSITE" id="PS51755"/>
    </source>
</evidence>
<evidence type="ECO:0000256" key="6">
    <source>
        <dbReference type="SAM" id="MobiDB-lite"/>
    </source>
</evidence>
<dbReference type="InterPro" id="IPR002182">
    <property type="entry name" value="NB-ARC"/>
</dbReference>
<feature type="compositionally biased region" description="Basic and acidic residues" evidence="6">
    <location>
        <begin position="609"/>
        <end position="627"/>
    </location>
</feature>
<reference evidence="8 9" key="1">
    <citation type="submission" date="2021-01" db="EMBL/GenBank/DDBJ databases">
        <title>Whole genome shotgun sequence of Microbispora corallina NBRC 16416.</title>
        <authorList>
            <person name="Komaki H."/>
            <person name="Tamura T."/>
        </authorList>
    </citation>
    <scope>NUCLEOTIDE SEQUENCE [LARGE SCALE GENOMIC DNA]</scope>
    <source>
        <strain evidence="8 9">NBRC 16416</strain>
    </source>
</reference>
<dbReference type="Pfam" id="PF03704">
    <property type="entry name" value="BTAD"/>
    <property type="match status" value="1"/>
</dbReference>
<dbReference type="CDD" id="cd15831">
    <property type="entry name" value="BTAD"/>
    <property type="match status" value="1"/>
</dbReference>
<evidence type="ECO:0000256" key="1">
    <source>
        <dbReference type="ARBA" id="ARBA00005820"/>
    </source>
</evidence>
<evidence type="ECO:0000313" key="8">
    <source>
        <dbReference type="EMBL" id="GIH42461.1"/>
    </source>
</evidence>
<dbReference type="InterPro" id="IPR051677">
    <property type="entry name" value="AfsR-DnrI-RedD_regulator"/>
</dbReference>
<comment type="caution">
    <text evidence="8">The sequence shown here is derived from an EMBL/GenBank/DDBJ whole genome shotgun (WGS) entry which is preliminary data.</text>
</comment>
<dbReference type="Gene3D" id="1.25.40.10">
    <property type="entry name" value="Tetratricopeptide repeat domain"/>
    <property type="match status" value="1"/>
</dbReference>
<dbReference type="InterPro" id="IPR027417">
    <property type="entry name" value="P-loop_NTPase"/>
</dbReference>
<keyword evidence="9" id="KW-1185">Reference proteome</keyword>
<dbReference type="SUPFAM" id="SSF48452">
    <property type="entry name" value="TPR-like"/>
    <property type="match status" value="1"/>
</dbReference>
<evidence type="ECO:0000256" key="2">
    <source>
        <dbReference type="ARBA" id="ARBA00023015"/>
    </source>
</evidence>
<keyword evidence="3 5" id="KW-0238">DNA-binding</keyword>
<feature type="region of interest" description="Disordered" evidence="6">
    <location>
        <begin position="601"/>
        <end position="654"/>
    </location>
</feature>
<dbReference type="Gene3D" id="3.40.50.300">
    <property type="entry name" value="P-loop containing nucleotide triphosphate hydrolases"/>
    <property type="match status" value="1"/>
</dbReference>
<dbReference type="Pfam" id="PF00931">
    <property type="entry name" value="NB-ARC"/>
    <property type="match status" value="1"/>
</dbReference>
<dbReference type="InterPro" id="IPR011990">
    <property type="entry name" value="TPR-like_helical_dom_sf"/>
</dbReference>
<dbReference type="InterPro" id="IPR016032">
    <property type="entry name" value="Sig_transdc_resp-reg_C-effctor"/>
</dbReference>
<dbReference type="EMBL" id="BOOC01000030">
    <property type="protein sequence ID" value="GIH42461.1"/>
    <property type="molecule type" value="Genomic_DNA"/>
</dbReference>
<protein>
    <recommendedName>
        <fullName evidence="7">OmpR/PhoB-type domain-containing protein</fullName>
    </recommendedName>
</protein>
<dbReference type="SUPFAM" id="SSF46894">
    <property type="entry name" value="C-terminal effector domain of the bipartite response regulators"/>
    <property type="match status" value="1"/>
</dbReference>
<dbReference type="PANTHER" id="PTHR35807">
    <property type="entry name" value="TRANSCRIPTIONAL REGULATOR REDD-RELATED"/>
    <property type="match status" value="1"/>
</dbReference>
<dbReference type="InterPro" id="IPR036388">
    <property type="entry name" value="WH-like_DNA-bd_sf"/>
</dbReference>
<dbReference type="Proteomes" id="UP000603904">
    <property type="component" value="Unassembled WGS sequence"/>
</dbReference>
<dbReference type="InterPro" id="IPR001867">
    <property type="entry name" value="OmpR/PhoB-type_DNA-bd"/>
</dbReference>
<organism evidence="8 9">
    <name type="scientific">Microbispora corallina</name>
    <dbReference type="NCBI Taxonomy" id="83302"/>
    <lineage>
        <taxon>Bacteria</taxon>
        <taxon>Bacillati</taxon>
        <taxon>Actinomycetota</taxon>
        <taxon>Actinomycetes</taxon>
        <taxon>Streptosporangiales</taxon>
        <taxon>Streptosporangiaceae</taxon>
        <taxon>Microbispora</taxon>
    </lineage>
</organism>
<evidence type="ECO:0000313" key="9">
    <source>
        <dbReference type="Proteomes" id="UP000603904"/>
    </source>
</evidence>
<evidence type="ECO:0000256" key="4">
    <source>
        <dbReference type="ARBA" id="ARBA00023163"/>
    </source>
</evidence>
<keyword evidence="4" id="KW-0804">Transcription</keyword>
<dbReference type="PRINTS" id="PR00364">
    <property type="entry name" value="DISEASERSIST"/>
</dbReference>
<keyword evidence="2" id="KW-0805">Transcription regulation</keyword>
<dbReference type="SUPFAM" id="SSF52540">
    <property type="entry name" value="P-loop containing nucleoside triphosphate hydrolases"/>
    <property type="match status" value="1"/>
</dbReference>
<dbReference type="SMART" id="SM01043">
    <property type="entry name" value="BTAD"/>
    <property type="match status" value="1"/>
</dbReference>
<comment type="similarity">
    <text evidence="1">Belongs to the AfsR/DnrI/RedD regulatory family.</text>
</comment>
<dbReference type="Pfam" id="PF00486">
    <property type="entry name" value="Trans_reg_C"/>
    <property type="match status" value="1"/>
</dbReference>
<accession>A0ABQ4G5W3</accession>
<dbReference type="Gene3D" id="1.10.10.10">
    <property type="entry name" value="Winged helix-like DNA-binding domain superfamily/Winged helix DNA-binding domain"/>
    <property type="match status" value="2"/>
</dbReference>